<keyword evidence="4" id="KW-1185">Reference proteome</keyword>
<evidence type="ECO:0000313" key="3">
    <source>
        <dbReference type="EMBL" id="GAA3280291.1"/>
    </source>
</evidence>
<protein>
    <submittedName>
        <fullName evidence="3">Uncharacterized protein</fullName>
    </submittedName>
</protein>
<evidence type="ECO:0000256" key="1">
    <source>
        <dbReference type="SAM" id="MobiDB-lite"/>
    </source>
</evidence>
<dbReference type="EMBL" id="BAAAYG010000002">
    <property type="protein sequence ID" value="GAA3280291.1"/>
    <property type="molecule type" value="Genomic_DNA"/>
</dbReference>
<name>A0ABP6RF51_9MICC</name>
<dbReference type="RefSeq" id="WP_344717676.1">
    <property type="nucleotide sequence ID" value="NZ_BAAAYG010000002.1"/>
</dbReference>
<proteinExistence type="predicted"/>
<evidence type="ECO:0000256" key="2">
    <source>
        <dbReference type="SAM" id="Phobius"/>
    </source>
</evidence>
<dbReference type="Proteomes" id="UP001501736">
    <property type="component" value="Unassembled WGS sequence"/>
</dbReference>
<keyword evidence="2" id="KW-0472">Membrane</keyword>
<accession>A0ABP6RF51</accession>
<comment type="caution">
    <text evidence="3">The sequence shown here is derived from an EMBL/GenBank/DDBJ whole genome shotgun (WGS) entry which is preliminary data.</text>
</comment>
<gene>
    <name evidence="3" type="ORF">GCM10020260_04360</name>
</gene>
<feature type="transmembrane region" description="Helical" evidence="2">
    <location>
        <begin position="52"/>
        <end position="72"/>
    </location>
</feature>
<feature type="transmembrane region" description="Helical" evidence="2">
    <location>
        <begin position="142"/>
        <end position="163"/>
    </location>
</feature>
<keyword evidence="2" id="KW-1133">Transmembrane helix</keyword>
<feature type="region of interest" description="Disordered" evidence="1">
    <location>
        <begin position="1"/>
        <end position="41"/>
    </location>
</feature>
<reference evidence="4" key="1">
    <citation type="journal article" date="2019" name="Int. J. Syst. Evol. Microbiol.">
        <title>The Global Catalogue of Microorganisms (GCM) 10K type strain sequencing project: providing services to taxonomists for standard genome sequencing and annotation.</title>
        <authorList>
            <consortium name="The Broad Institute Genomics Platform"/>
            <consortium name="The Broad Institute Genome Sequencing Center for Infectious Disease"/>
            <person name="Wu L."/>
            <person name="Ma J."/>
        </authorList>
    </citation>
    <scope>NUCLEOTIDE SEQUENCE [LARGE SCALE GENOMIC DNA]</scope>
    <source>
        <strain evidence="4">JCM 11483</strain>
    </source>
</reference>
<keyword evidence="2" id="KW-0812">Transmembrane</keyword>
<evidence type="ECO:0000313" key="4">
    <source>
        <dbReference type="Proteomes" id="UP001501736"/>
    </source>
</evidence>
<sequence>MTASPQNPEDTSDAQHPGPSPGPEPSGQPTASTSSAAEHPSRTVPLVRLVRTVWLATVAVVLAVVFFSAAPLDDTGNDALSWDTLVEAAQSRHDLNEENTSGAPQQAVANGWHTADLLELQITQATGLAEDSRDLARAQTDGLVSVAALVLVLGIGVVGDMALRPWDTSARRPRPAYSEA</sequence>
<organism evidence="3 4">
    <name type="scientific">Nesterenkonia halobia</name>
    <dbReference type="NCBI Taxonomy" id="37922"/>
    <lineage>
        <taxon>Bacteria</taxon>
        <taxon>Bacillati</taxon>
        <taxon>Actinomycetota</taxon>
        <taxon>Actinomycetes</taxon>
        <taxon>Micrococcales</taxon>
        <taxon>Micrococcaceae</taxon>
        <taxon>Nesterenkonia</taxon>
    </lineage>
</organism>